<organism evidence="3 4">
    <name type="scientific">Hondaea fermentalgiana</name>
    <dbReference type="NCBI Taxonomy" id="2315210"/>
    <lineage>
        <taxon>Eukaryota</taxon>
        <taxon>Sar</taxon>
        <taxon>Stramenopiles</taxon>
        <taxon>Bigyra</taxon>
        <taxon>Labyrinthulomycetes</taxon>
        <taxon>Thraustochytrida</taxon>
        <taxon>Thraustochytriidae</taxon>
        <taxon>Hondaea</taxon>
    </lineage>
</organism>
<keyword evidence="2" id="KW-0472">Membrane</keyword>
<name>A0A2R5GUX3_9STRA</name>
<dbReference type="AlphaFoldDB" id="A0A2R5GUX3"/>
<evidence type="ECO:0000256" key="1">
    <source>
        <dbReference type="SAM" id="MobiDB-lite"/>
    </source>
</evidence>
<comment type="caution">
    <text evidence="3">The sequence shown here is derived from an EMBL/GenBank/DDBJ whole genome shotgun (WGS) entry which is preliminary data.</text>
</comment>
<protein>
    <submittedName>
        <fullName evidence="3">Uncharacterized protein</fullName>
    </submittedName>
</protein>
<feature type="transmembrane region" description="Helical" evidence="2">
    <location>
        <begin position="198"/>
        <end position="220"/>
    </location>
</feature>
<keyword evidence="2" id="KW-1133">Transmembrane helix</keyword>
<feature type="compositionally biased region" description="Polar residues" evidence="1">
    <location>
        <begin position="143"/>
        <end position="155"/>
    </location>
</feature>
<dbReference type="EMBL" id="BEYU01000104">
    <property type="protein sequence ID" value="GBG31714.1"/>
    <property type="molecule type" value="Genomic_DNA"/>
</dbReference>
<evidence type="ECO:0000313" key="3">
    <source>
        <dbReference type="EMBL" id="GBG31714.1"/>
    </source>
</evidence>
<feature type="region of interest" description="Disordered" evidence="1">
    <location>
        <begin position="119"/>
        <end position="165"/>
    </location>
</feature>
<feature type="region of interest" description="Disordered" evidence="1">
    <location>
        <begin position="1"/>
        <end position="37"/>
    </location>
</feature>
<feature type="compositionally biased region" description="Polar residues" evidence="1">
    <location>
        <begin position="23"/>
        <end position="33"/>
    </location>
</feature>
<gene>
    <name evidence="3" type="ORF">FCC1311_079392</name>
</gene>
<sequence>MQQQQQQRPVASTSKPTRKHAQRNASATKQAQKSPRRTVFVEDVTVIEYDLSDEERMDKRQAFRAIGRRRHMKRLRPDFKDMPNDEFGEMMFASNSWRCDKPAHSETPPTPINVQYASGVSSAARISPPSNSNSPNSPLFLNGAQSHNATSSQRARTPLQGHARRNQHYPQIRRATNVTRVNSHSLAKRKRAASDVSYWDMFLATILFIKLLATVVLSTAGRSNTEEHPSRKSVTYS</sequence>
<accession>A0A2R5GUX3</accession>
<keyword evidence="4" id="KW-1185">Reference proteome</keyword>
<dbReference type="InParanoid" id="A0A2R5GUX3"/>
<reference evidence="3 4" key="1">
    <citation type="submission" date="2017-12" db="EMBL/GenBank/DDBJ databases">
        <title>Sequencing, de novo assembly and annotation of complete genome of a new Thraustochytrid species, strain FCC1311.</title>
        <authorList>
            <person name="Sedici K."/>
            <person name="Godart F."/>
            <person name="Aiese Cigliano R."/>
            <person name="Sanseverino W."/>
            <person name="Barakat M."/>
            <person name="Ortet P."/>
            <person name="Marechal E."/>
            <person name="Cagnac O."/>
            <person name="Amato A."/>
        </authorList>
    </citation>
    <scope>NUCLEOTIDE SEQUENCE [LARGE SCALE GENOMIC DNA]</scope>
</reference>
<keyword evidence="2" id="KW-0812">Transmembrane</keyword>
<feature type="compositionally biased region" description="Low complexity" evidence="1">
    <location>
        <begin position="127"/>
        <end position="138"/>
    </location>
</feature>
<evidence type="ECO:0000313" key="4">
    <source>
        <dbReference type="Proteomes" id="UP000241890"/>
    </source>
</evidence>
<proteinExistence type="predicted"/>
<dbReference type="Proteomes" id="UP000241890">
    <property type="component" value="Unassembled WGS sequence"/>
</dbReference>
<feature type="compositionally biased region" description="Polar residues" evidence="1">
    <location>
        <begin position="1"/>
        <end position="15"/>
    </location>
</feature>
<evidence type="ECO:0000256" key="2">
    <source>
        <dbReference type="SAM" id="Phobius"/>
    </source>
</evidence>